<keyword evidence="3" id="KW-1185">Reference proteome</keyword>
<evidence type="ECO:0000313" key="3">
    <source>
        <dbReference type="Proteomes" id="UP000033354"/>
    </source>
</evidence>
<dbReference type="EMBL" id="JZKT01000145">
    <property type="protein sequence ID" value="KJX22490.1"/>
    <property type="molecule type" value="Genomic_DNA"/>
</dbReference>
<feature type="non-terminal residue" evidence="2">
    <location>
        <position position="1"/>
    </location>
</feature>
<reference evidence="2 3" key="1">
    <citation type="submission" date="2015-02" db="EMBL/GenBank/DDBJ databases">
        <authorList>
            <person name="Adams M."/>
            <person name="Sutton G."/>
            <person name="Nelson K."/>
            <person name="Bonomo R."/>
            <person name="McCorrison J."/>
            <person name="Sanka R."/>
            <person name="Brinkac L."/>
            <person name="Nierman W."/>
        </authorList>
    </citation>
    <scope>NUCLEOTIDE SEQUENCE [LARGE SCALE GENOMIC DNA]</scope>
    <source>
        <strain evidence="2 3">CIDEIMsCOL9</strain>
    </source>
</reference>
<accession>A0AAW3H9Q7</accession>
<organism evidence="2 3">
    <name type="scientific">Enterobacter chengduensis</name>
    <dbReference type="NCBI Taxonomy" id="2494701"/>
    <lineage>
        <taxon>Bacteria</taxon>
        <taxon>Pseudomonadati</taxon>
        <taxon>Pseudomonadota</taxon>
        <taxon>Gammaproteobacteria</taxon>
        <taxon>Enterobacterales</taxon>
        <taxon>Enterobacteriaceae</taxon>
        <taxon>Enterobacter</taxon>
        <taxon>Enterobacter cloacae complex</taxon>
    </lineage>
</organism>
<sequence length="87" mass="9047">ATAAGQSRGRREGHEGTEREGGRVMPSAAEFQALSDELRQLGAVIVQAANLGDQELALWAVGALSSAAARPAWWAREAADSEAVGCK</sequence>
<feature type="region of interest" description="Disordered" evidence="1">
    <location>
        <begin position="1"/>
        <end position="25"/>
    </location>
</feature>
<comment type="caution">
    <text evidence="2">The sequence shown here is derived from an EMBL/GenBank/DDBJ whole genome shotgun (WGS) entry which is preliminary data.</text>
</comment>
<name>A0AAW3H9Q7_9ENTR</name>
<feature type="compositionally biased region" description="Basic and acidic residues" evidence="1">
    <location>
        <begin position="9"/>
        <end position="22"/>
    </location>
</feature>
<evidence type="ECO:0000256" key="1">
    <source>
        <dbReference type="SAM" id="MobiDB-lite"/>
    </source>
</evidence>
<proteinExistence type="predicted"/>
<dbReference type="AlphaFoldDB" id="A0AAW3H9Q7"/>
<evidence type="ECO:0000313" key="2">
    <source>
        <dbReference type="EMBL" id="KJX22490.1"/>
    </source>
</evidence>
<dbReference type="Proteomes" id="UP000033354">
    <property type="component" value="Unassembled WGS sequence"/>
</dbReference>
<protein>
    <submittedName>
        <fullName evidence="2">Uncharacterized protein</fullName>
    </submittedName>
</protein>
<gene>
    <name evidence="2" type="ORF">SG71_25385</name>
</gene>